<dbReference type="EMBL" id="JAGSYN010000098">
    <property type="protein sequence ID" value="KAG7664319.1"/>
    <property type="molecule type" value="Genomic_DNA"/>
</dbReference>
<reference evidence="8 9" key="1">
    <citation type="journal article" date="2021" name="DNA Res.">
        <title>Genome analysis of Candida subhashii reveals its hybrid nature and dual mitochondrial genome conformations.</title>
        <authorList>
            <person name="Mixao V."/>
            <person name="Hegedusova E."/>
            <person name="Saus E."/>
            <person name="Pryszcz L.P."/>
            <person name="Cillingova A."/>
            <person name="Nosek J."/>
            <person name="Gabaldon T."/>
        </authorList>
    </citation>
    <scope>NUCLEOTIDE SEQUENCE [LARGE SCALE GENOMIC DNA]</scope>
    <source>
        <strain evidence="8 9">CBS 10753</strain>
    </source>
</reference>
<keyword evidence="2" id="KW-0134">Cell wall</keyword>
<evidence type="ECO:0000256" key="1">
    <source>
        <dbReference type="ARBA" id="ARBA00004191"/>
    </source>
</evidence>
<keyword evidence="9" id="KW-1185">Reference proteome</keyword>
<evidence type="ECO:0000313" key="8">
    <source>
        <dbReference type="EMBL" id="KAG7664319.1"/>
    </source>
</evidence>
<feature type="chain" id="PRO_5035303348" description="Hyphally-regulated cell wall protein N-terminal domain-containing protein" evidence="6">
    <location>
        <begin position="22"/>
        <end position="313"/>
    </location>
</feature>
<gene>
    <name evidence="8" type="ORF">J8A68_002138</name>
</gene>
<evidence type="ECO:0000256" key="5">
    <source>
        <dbReference type="ARBA" id="ARBA00023180"/>
    </source>
</evidence>
<keyword evidence="4 6" id="KW-0732">Signal</keyword>
<evidence type="ECO:0000256" key="2">
    <source>
        <dbReference type="ARBA" id="ARBA00022512"/>
    </source>
</evidence>
<name>A0A8J5QE06_9ASCO</name>
<evidence type="ECO:0000313" key="9">
    <source>
        <dbReference type="Proteomes" id="UP000694255"/>
    </source>
</evidence>
<evidence type="ECO:0000256" key="3">
    <source>
        <dbReference type="ARBA" id="ARBA00022525"/>
    </source>
</evidence>
<protein>
    <recommendedName>
        <fullName evidence="7">Hyphally-regulated cell wall protein N-terminal domain-containing protein</fullName>
    </recommendedName>
</protein>
<dbReference type="GO" id="GO:0009277">
    <property type="term" value="C:fungal-type cell wall"/>
    <property type="evidence" value="ECO:0007669"/>
    <property type="project" value="UniProtKB-ARBA"/>
</dbReference>
<keyword evidence="3" id="KW-0964">Secreted</keyword>
<dbReference type="Proteomes" id="UP000694255">
    <property type="component" value="Unassembled WGS sequence"/>
</dbReference>
<feature type="signal peptide" evidence="6">
    <location>
        <begin position="1"/>
        <end position="21"/>
    </location>
</feature>
<proteinExistence type="predicted"/>
<evidence type="ECO:0000256" key="4">
    <source>
        <dbReference type="ARBA" id="ARBA00022729"/>
    </source>
</evidence>
<accession>A0A8J5QE06</accession>
<evidence type="ECO:0000259" key="7">
    <source>
        <dbReference type="Pfam" id="PF11765"/>
    </source>
</evidence>
<dbReference type="GeneID" id="73468939"/>
<evidence type="ECO:0000256" key="6">
    <source>
        <dbReference type="SAM" id="SignalP"/>
    </source>
</evidence>
<dbReference type="Pfam" id="PF11765">
    <property type="entry name" value="Hyphal_reg_CWP"/>
    <property type="match status" value="1"/>
</dbReference>
<feature type="domain" description="Hyphally-regulated cell wall protein N-terminal" evidence="7">
    <location>
        <begin position="24"/>
        <end position="295"/>
    </location>
</feature>
<keyword evidence="5" id="KW-0325">Glycoprotein</keyword>
<organism evidence="8 9">
    <name type="scientific">[Candida] subhashii</name>
    <dbReference type="NCBI Taxonomy" id="561895"/>
    <lineage>
        <taxon>Eukaryota</taxon>
        <taxon>Fungi</taxon>
        <taxon>Dikarya</taxon>
        <taxon>Ascomycota</taxon>
        <taxon>Saccharomycotina</taxon>
        <taxon>Pichiomycetes</taxon>
        <taxon>Debaryomycetaceae</taxon>
        <taxon>Spathaspora</taxon>
    </lineage>
</organism>
<comment type="caution">
    <text evidence="8">The sequence shown here is derived from an EMBL/GenBank/DDBJ whole genome shotgun (WGS) entry which is preliminary data.</text>
</comment>
<dbReference type="InterPro" id="IPR021031">
    <property type="entry name" value="Hyphal-reg_cell_wall_N"/>
</dbReference>
<sequence length="313" mass="34892">MFNYLSLFVPLLLLDSSVVSTEVIPRGEETQIQENYYVSDAMSLLDVYTDYVDINRIRVFDGGQFFYVSTIPGIHMATSFNISELANLSNQGICYFDLSASESRFQSAYINRIINIGTMVFKDFHTTCPMKVDDLHNGANGSTYIENTNLKVIEQFSNLGTICLGPKLSLAVENGAPIKTTKGWIKLSPGNIVTVPGDISSNFCFPQENGYLEITSSSGSDTITLTNFFGQSNKIFLIDSENYSSKGSLVYTDPYLKITLDGKSVYRFNIGKGYASQRFVMIHIDGGYEIFYDYHVDKPSPCPCDCTMPTYSN</sequence>
<comment type="subcellular location">
    <subcellularLocation>
        <location evidence="1">Secreted</location>
        <location evidence="1">Cell wall</location>
    </subcellularLocation>
</comment>
<dbReference type="AlphaFoldDB" id="A0A8J5QE06"/>
<dbReference type="RefSeq" id="XP_049264551.1">
    <property type="nucleotide sequence ID" value="XM_049405857.1"/>
</dbReference>